<accession>A2DIB7</accession>
<dbReference type="EMBL" id="DS113203">
    <property type="protein sequence ID" value="EAY19913.1"/>
    <property type="molecule type" value="Genomic_DNA"/>
</dbReference>
<dbReference type="Proteomes" id="UP000001542">
    <property type="component" value="Unassembled WGS sequence"/>
</dbReference>
<dbReference type="VEuPathDB" id="TrichDB:TVAGG3_0711780"/>
<protein>
    <submittedName>
        <fullName evidence="1">Uncharacterized protein</fullName>
    </submittedName>
</protein>
<dbReference type="KEGG" id="tva:5465443"/>
<proteinExistence type="predicted"/>
<evidence type="ECO:0000313" key="1">
    <source>
        <dbReference type="EMBL" id="EAY19913.1"/>
    </source>
</evidence>
<sequence length="457" mass="54196">MCEAAEALIKEEKYVEAEQKCLEEIRQNPENLKPYATLLTIYGQTYDADSAMSAGRETLQFARLLLKEFFEKKDYDFADDPKSLQYIEILDRFGKVSKELTHVNFTCYIYEEILRLNKSDKFGNARILLFVYLEIIGYLSNNKKGVITRTPEMANKLIETFKIPEENPEVRLWRILEKFLKKDDSWKDLVKKEEQENQLIFRVWLNEVEKGEKIDKFVQDYFGKLAKAWPNFRIEAHKILRKEHQKFMKAIEDEHNEVMEDRKPDFYTFIYSTFMKNGREAMRDFKFNECVKMFTLARNVAYETALPYRFQRSEKFEYAIISNRCTCYLQLNKPAEARQDARFTLFVKFDHFKVLEKCQEIGRAWGLPENVITAFKDWLAVSKDAKSGVRREIAKKVIALLSLEGLYRVRTEDFEKVAADLFERQCDDMYVQVNIPAEQHDLLPWLTANDLEKPIPR</sequence>
<evidence type="ECO:0000313" key="2">
    <source>
        <dbReference type="Proteomes" id="UP000001542"/>
    </source>
</evidence>
<dbReference type="InParanoid" id="A2DIB7"/>
<reference evidence="1" key="2">
    <citation type="journal article" date="2007" name="Science">
        <title>Draft genome sequence of the sexually transmitted pathogen Trichomonas vaginalis.</title>
        <authorList>
            <person name="Carlton J.M."/>
            <person name="Hirt R.P."/>
            <person name="Silva J.C."/>
            <person name="Delcher A.L."/>
            <person name="Schatz M."/>
            <person name="Zhao Q."/>
            <person name="Wortman J.R."/>
            <person name="Bidwell S.L."/>
            <person name="Alsmark U.C.M."/>
            <person name="Besteiro S."/>
            <person name="Sicheritz-Ponten T."/>
            <person name="Noel C.J."/>
            <person name="Dacks J.B."/>
            <person name="Foster P.G."/>
            <person name="Simillion C."/>
            <person name="Van de Peer Y."/>
            <person name="Miranda-Saavedra D."/>
            <person name="Barton G.J."/>
            <person name="Westrop G.D."/>
            <person name="Mueller S."/>
            <person name="Dessi D."/>
            <person name="Fiori P.L."/>
            <person name="Ren Q."/>
            <person name="Paulsen I."/>
            <person name="Zhang H."/>
            <person name="Bastida-Corcuera F.D."/>
            <person name="Simoes-Barbosa A."/>
            <person name="Brown M.T."/>
            <person name="Hayes R.D."/>
            <person name="Mukherjee M."/>
            <person name="Okumura C.Y."/>
            <person name="Schneider R."/>
            <person name="Smith A.J."/>
            <person name="Vanacova S."/>
            <person name="Villalvazo M."/>
            <person name="Haas B.J."/>
            <person name="Pertea M."/>
            <person name="Feldblyum T.V."/>
            <person name="Utterback T.R."/>
            <person name="Shu C.L."/>
            <person name="Osoegawa K."/>
            <person name="de Jong P.J."/>
            <person name="Hrdy I."/>
            <person name="Horvathova L."/>
            <person name="Zubacova Z."/>
            <person name="Dolezal P."/>
            <person name="Malik S.B."/>
            <person name="Logsdon J.M. Jr."/>
            <person name="Henze K."/>
            <person name="Gupta A."/>
            <person name="Wang C.C."/>
            <person name="Dunne R.L."/>
            <person name="Upcroft J.A."/>
            <person name="Upcroft P."/>
            <person name="White O."/>
            <person name="Salzberg S.L."/>
            <person name="Tang P."/>
            <person name="Chiu C.-H."/>
            <person name="Lee Y.-S."/>
            <person name="Embley T.M."/>
            <person name="Coombs G.H."/>
            <person name="Mottram J.C."/>
            <person name="Tachezy J."/>
            <person name="Fraser-Liggett C.M."/>
            <person name="Johnson P.J."/>
        </authorList>
    </citation>
    <scope>NUCLEOTIDE SEQUENCE [LARGE SCALE GENOMIC DNA]</scope>
    <source>
        <strain evidence="1">G3</strain>
    </source>
</reference>
<organism evidence="1 2">
    <name type="scientific">Trichomonas vaginalis (strain ATCC PRA-98 / G3)</name>
    <dbReference type="NCBI Taxonomy" id="412133"/>
    <lineage>
        <taxon>Eukaryota</taxon>
        <taxon>Metamonada</taxon>
        <taxon>Parabasalia</taxon>
        <taxon>Trichomonadida</taxon>
        <taxon>Trichomonadidae</taxon>
        <taxon>Trichomonas</taxon>
    </lineage>
</organism>
<dbReference type="VEuPathDB" id="TrichDB:TVAG_130210"/>
<dbReference type="InterPro" id="IPR011990">
    <property type="entry name" value="TPR-like_helical_dom_sf"/>
</dbReference>
<reference evidence="1" key="1">
    <citation type="submission" date="2006-10" db="EMBL/GenBank/DDBJ databases">
        <authorList>
            <person name="Amadeo P."/>
            <person name="Zhao Q."/>
            <person name="Wortman J."/>
            <person name="Fraser-Liggett C."/>
            <person name="Carlton J."/>
        </authorList>
    </citation>
    <scope>NUCLEOTIDE SEQUENCE</scope>
    <source>
        <strain evidence="1">G3</strain>
    </source>
</reference>
<name>A2DIB7_TRIV3</name>
<dbReference type="RefSeq" id="XP_001580899.1">
    <property type="nucleotide sequence ID" value="XM_001580849.1"/>
</dbReference>
<dbReference type="AlphaFoldDB" id="A2DIB7"/>
<keyword evidence="2" id="KW-1185">Reference proteome</keyword>
<gene>
    <name evidence="1" type="ORF">TVAG_130210</name>
</gene>
<dbReference type="SUPFAM" id="SSF48452">
    <property type="entry name" value="TPR-like"/>
    <property type="match status" value="1"/>
</dbReference>